<feature type="compositionally biased region" description="Gly residues" evidence="3">
    <location>
        <begin position="149"/>
        <end position="163"/>
    </location>
</feature>
<gene>
    <name evidence="5" type="ORF">OSTQU699_LOCUS6809</name>
</gene>
<dbReference type="AlphaFoldDB" id="A0A8S1JCS7"/>
<dbReference type="OrthoDB" id="439808at2759"/>
<dbReference type="Proteomes" id="UP000708148">
    <property type="component" value="Unassembled WGS sequence"/>
</dbReference>
<dbReference type="CDD" id="cd00590">
    <property type="entry name" value="RRM_SF"/>
    <property type="match status" value="1"/>
</dbReference>
<dbReference type="GO" id="GO:0003729">
    <property type="term" value="F:mRNA binding"/>
    <property type="evidence" value="ECO:0007669"/>
    <property type="project" value="TreeGrafter"/>
</dbReference>
<feature type="region of interest" description="Disordered" evidence="3">
    <location>
        <begin position="128"/>
        <end position="187"/>
    </location>
</feature>
<organism evidence="5 6">
    <name type="scientific">Ostreobium quekettii</name>
    <dbReference type="NCBI Taxonomy" id="121088"/>
    <lineage>
        <taxon>Eukaryota</taxon>
        <taxon>Viridiplantae</taxon>
        <taxon>Chlorophyta</taxon>
        <taxon>core chlorophytes</taxon>
        <taxon>Ulvophyceae</taxon>
        <taxon>TCBD clade</taxon>
        <taxon>Bryopsidales</taxon>
        <taxon>Ostreobineae</taxon>
        <taxon>Ostreobiaceae</taxon>
        <taxon>Ostreobium</taxon>
    </lineage>
</organism>
<dbReference type="SMART" id="SM00360">
    <property type="entry name" value="RRM"/>
    <property type="match status" value="2"/>
</dbReference>
<evidence type="ECO:0000313" key="6">
    <source>
        <dbReference type="Proteomes" id="UP000708148"/>
    </source>
</evidence>
<feature type="domain" description="RRM" evidence="4">
    <location>
        <begin position="194"/>
        <end position="266"/>
    </location>
</feature>
<dbReference type="InterPro" id="IPR050502">
    <property type="entry name" value="Euk_RNA-bind_prot"/>
</dbReference>
<feature type="domain" description="RRM" evidence="4">
    <location>
        <begin position="42"/>
        <end position="122"/>
    </location>
</feature>
<proteinExistence type="predicted"/>
<dbReference type="PANTHER" id="PTHR48025">
    <property type="entry name" value="OS02G0815200 PROTEIN"/>
    <property type="match status" value="1"/>
</dbReference>
<accession>A0A8S1JCS7</accession>
<feature type="compositionally biased region" description="Low complexity" evidence="3">
    <location>
        <begin position="128"/>
        <end position="141"/>
    </location>
</feature>
<dbReference type="InterPro" id="IPR000504">
    <property type="entry name" value="RRM_dom"/>
</dbReference>
<evidence type="ECO:0000256" key="3">
    <source>
        <dbReference type="SAM" id="MobiDB-lite"/>
    </source>
</evidence>
<dbReference type="Pfam" id="PF00076">
    <property type="entry name" value="RRM_1"/>
    <property type="match status" value="2"/>
</dbReference>
<dbReference type="PROSITE" id="PS50102">
    <property type="entry name" value="RRM"/>
    <property type="match status" value="2"/>
</dbReference>
<keyword evidence="1 2" id="KW-0694">RNA-binding</keyword>
<dbReference type="InterPro" id="IPR012677">
    <property type="entry name" value="Nucleotide-bd_a/b_plait_sf"/>
</dbReference>
<reference evidence="5" key="1">
    <citation type="submission" date="2020-12" db="EMBL/GenBank/DDBJ databases">
        <authorList>
            <person name="Iha C."/>
        </authorList>
    </citation>
    <scope>NUCLEOTIDE SEQUENCE</scope>
</reference>
<dbReference type="SUPFAM" id="SSF54928">
    <property type="entry name" value="RNA-binding domain, RBD"/>
    <property type="match status" value="1"/>
</dbReference>
<sequence length="281" mass="29144">AMDSMPPGMVASLPPMCLPLLDYTAVNAGLSPGGSPPGLSRQRLFVVVYKGVKSEELSRMFRVFPGMEYCDLKKDKKTCKSKGYCYVNYSTHEAAKAAIQALNGIEFPPHSGHRMKVMFAEPLGVKSASPSPGAAGPAGPAYQGTPRPGCGGALGPAGAGLPGQGDLPTRACEGGERGAGSGAAPCLDGEPAHETKVFTMLTRHLPDYAIRHVFAKCGTVEYVRLQKDGRFGVVKFATPEAATAAVQMLNGTDICGEALTVSASPIVPQALPDQPPGVTTA</sequence>
<protein>
    <recommendedName>
        <fullName evidence="4">RRM domain-containing protein</fullName>
    </recommendedName>
</protein>
<evidence type="ECO:0000256" key="2">
    <source>
        <dbReference type="PROSITE-ProRule" id="PRU00176"/>
    </source>
</evidence>
<evidence type="ECO:0000256" key="1">
    <source>
        <dbReference type="ARBA" id="ARBA00022884"/>
    </source>
</evidence>
<comment type="caution">
    <text evidence="5">The sequence shown here is derived from an EMBL/GenBank/DDBJ whole genome shotgun (WGS) entry which is preliminary data.</text>
</comment>
<dbReference type="EMBL" id="CAJHUC010001540">
    <property type="protein sequence ID" value="CAD7701450.1"/>
    <property type="molecule type" value="Genomic_DNA"/>
</dbReference>
<evidence type="ECO:0000313" key="5">
    <source>
        <dbReference type="EMBL" id="CAD7701450.1"/>
    </source>
</evidence>
<feature type="non-terminal residue" evidence="5">
    <location>
        <position position="1"/>
    </location>
</feature>
<name>A0A8S1JCS7_9CHLO</name>
<dbReference type="PANTHER" id="PTHR48025:SF1">
    <property type="entry name" value="RRM DOMAIN-CONTAINING PROTEIN"/>
    <property type="match status" value="1"/>
</dbReference>
<keyword evidence="6" id="KW-1185">Reference proteome</keyword>
<dbReference type="InterPro" id="IPR035979">
    <property type="entry name" value="RBD_domain_sf"/>
</dbReference>
<dbReference type="Gene3D" id="3.30.70.330">
    <property type="match status" value="2"/>
</dbReference>
<evidence type="ECO:0000259" key="4">
    <source>
        <dbReference type="PROSITE" id="PS50102"/>
    </source>
</evidence>